<dbReference type="STRING" id="1188233.MAU_0220"/>
<dbReference type="RefSeq" id="WP_004423030.1">
    <property type="nucleotide sequence ID" value="NZ_AORI01000001.1"/>
</dbReference>
<evidence type="ECO:0000313" key="6">
    <source>
        <dbReference type="Proteomes" id="UP000013131"/>
    </source>
</evidence>
<dbReference type="Proteomes" id="UP000013131">
    <property type="component" value="Unassembled WGS sequence"/>
</dbReference>
<dbReference type="AlphaFoldDB" id="N9TTC1"/>
<dbReference type="PANTHER" id="PTHR32319">
    <property type="entry name" value="BACTERIAL HEMOLYSIN-LIKE PROTEIN"/>
    <property type="match status" value="1"/>
</dbReference>
<dbReference type="PANTHER" id="PTHR32319:SF0">
    <property type="entry name" value="BACTERIAL HEMOLYSIN-LIKE PROTEIN"/>
    <property type="match status" value="1"/>
</dbReference>
<evidence type="ECO:0000256" key="2">
    <source>
        <dbReference type="ARBA" id="ARBA00029460"/>
    </source>
</evidence>
<dbReference type="InterPro" id="IPR047048">
    <property type="entry name" value="TlyA"/>
</dbReference>
<dbReference type="Gene3D" id="3.10.290.10">
    <property type="entry name" value="RNA-binding S4 domain"/>
    <property type="match status" value="1"/>
</dbReference>
<name>N9TTC1_9BACT</name>
<proteinExistence type="inferred from homology"/>
<dbReference type="Pfam" id="PF01728">
    <property type="entry name" value="FtsJ"/>
    <property type="match status" value="1"/>
</dbReference>
<accession>N9TTC1</accession>
<dbReference type="PATRIC" id="fig|1188233.3.peg.22"/>
<dbReference type="InterPro" id="IPR002877">
    <property type="entry name" value="RNA_MeTrfase_FtsJ_dom"/>
</dbReference>
<evidence type="ECO:0000259" key="4">
    <source>
        <dbReference type="Pfam" id="PF01728"/>
    </source>
</evidence>
<dbReference type="OrthoDB" id="9784736at2"/>
<dbReference type="Gene3D" id="3.40.50.150">
    <property type="entry name" value="Vaccinia Virus protein VP39"/>
    <property type="match status" value="1"/>
</dbReference>
<dbReference type="GO" id="GO:0008168">
    <property type="term" value="F:methyltransferase activity"/>
    <property type="evidence" value="ECO:0007669"/>
    <property type="project" value="InterPro"/>
</dbReference>
<comment type="caution">
    <text evidence="5">The sequence shown here is derived from an EMBL/GenBank/DDBJ whole genome shotgun (WGS) entry which is preliminary data.</text>
</comment>
<dbReference type="CDD" id="cd02440">
    <property type="entry name" value="AdoMet_MTases"/>
    <property type="match status" value="1"/>
</dbReference>
<keyword evidence="1 3" id="KW-0694">RNA-binding</keyword>
<protein>
    <submittedName>
        <fullName evidence="5">Hemolysin A</fullName>
    </submittedName>
</protein>
<reference evidence="5 6" key="1">
    <citation type="journal article" date="2013" name="Genome Announc.">
        <title>Draft Genome Sequences of Mycoplasma auris and Mycoplasma yeatsii, Two Species of the Ear Canal of Caprinae.</title>
        <authorList>
            <person name="Dordet-Frisoni E."/>
            <person name="Baranowski E."/>
            <person name="Barre A."/>
            <person name="Blanchard A."/>
            <person name="Breton M."/>
            <person name="Couture C."/>
            <person name="Dupuy V."/>
            <person name="Gaurivaud P."/>
            <person name="Jacob D."/>
            <person name="Lemaitre C."/>
            <person name="Manso-Silvan L."/>
            <person name="Nikolski M."/>
            <person name="Nouvel L.X."/>
            <person name="Poumarat F."/>
            <person name="Sirand-Pugnet P."/>
            <person name="Thebault P."/>
            <person name="Theil S."/>
            <person name="Thiaucourt F."/>
            <person name="Citti C."/>
            <person name="Tardy F."/>
        </authorList>
    </citation>
    <scope>NUCLEOTIDE SEQUENCE [LARGE SCALE GENOMIC DNA]</scope>
    <source>
        <strain evidence="5 6">15026</strain>
    </source>
</reference>
<dbReference type="EMBL" id="AORI01000001">
    <property type="protein sequence ID" value="ENY69310.1"/>
    <property type="molecule type" value="Genomic_DNA"/>
</dbReference>
<keyword evidence="6" id="KW-1185">Reference proteome</keyword>
<dbReference type="eggNOG" id="COG1189">
    <property type="taxonomic scope" value="Bacteria"/>
</dbReference>
<evidence type="ECO:0000256" key="3">
    <source>
        <dbReference type="PROSITE-ProRule" id="PRU00182"/>
    </source>
</evidence>
<dbReference type="InterPro" id="IPR029063">
    <property type="entry name" value="SAM-dependent_MTases_sf"/>
</dbReference>
<gene>
    <name evidence="5" type="primary">tlyA</name>
    <name evidence="5" type="ORF">MAU_0220</name>
</gene>
<organism evidence="5 6">
    <name type="scientific">Metamycoplasma auris 15026</name>
    <dbReference type="NCBI Taxonomy" id="1188233"/>
    <lineage>
        <taxon>Bacteria</taxon>
        <taxon>Bacillati</taxon>
        <taxon>Mycoplasmatota</taxon>
        <taxon>Mycoplasmoidales</taxon>
        <taxon>Metamycoplasmataceae</taxon>
        <taxon>Metamycoplasma</taxon>
    </lineage>
</organism>
<dbReference type="InterPro" id="IPR036986">
    <property type="entry name" value="S4_RNA-bd_sf"/>
</dbReference>
<dbReference type="GO" id="GO:0032259">
    <property type="term" value="P:methylation"/>
    <property type="evidence" value="ECO:0007669"/>
    <property type="project" value="InterPro"/>
</dbReference>
<evidence type="ECO:0000313" key="5">
    <source>
        <dbReference type="EMBL" id="ENY69310.1"/>
    </source>
</evidence>
<dbReference type="GO" id="GO:0003723">
    <property type="term" value="F:RNA binding"/>
    <property type="evidence" value="ECO:0007669"/>
    <property type="project" value="UniProtKB-KW"/>
</dbReference>
<feature type="domain" description="Ribosomal RNA methyltransferase FtsJ" evidence="4">
    <location>
        <begin position="58"/>
        <end position="240"/>
    </location>
</feature>
<evidence type="ECO:0000256" key="1">
    <source>
        <dbReference type="ARBA" id="ARBA00022884"/>
    </source>
</evidence>
<sequence length="245" mass="28444">MKFILKDLIKKKYDIDEKTIESLAMQGRIYVNNEKVFLASQKYDEKVNIRIEYQKEKYVSRGAYKLKEALEKFEINPKDLVCLDIGSSTGGFVQILLENNAKKVYALDVGTNQLDYSLRTNKKVVVYEKTNLKNIEKDLFLEDIDLITCDVSFISLKHVLLVCNKTFKNNVQLIVLIKPQFEASKKYVLPGGYVDEKHHDYIKNKIVEIAARNNFALQKEIIKSPILGDKSKNIEYLAYFKKKEL</sequence>
<dbReference type="SUPFAM" id="SSF53335">
    <property type="entry name" value="S-adenosyl-L-methionine-dependent methyltransferases"/>
    <property type="match status" value="1"/>
</dbReference>
<dbReference type="PROSITE" id="PS50889">
    <property type="entry name" value="S4"/>
    <property type="match status" value="1"/>
</dbReference>
<comment type="similarity">
    <text evidence="2">Belongs to the TlyA family.</text>
</comment>